<evidence type="ECO:0000256" key="2">
    <source>
        <dbReference type="ARBA" id="ARBA00006906"/>
    </source>
</evidence>
<dbReference type="InterPro" id="IPR013785">
    <property type="entry name" value="Aldolase_TIM"/>
</dbReference>
<evidence type="ECO:0000313" key="7">
    <source>
        <dbReference type="Proteomes" id="UP001526147"/>
    </source>
</evidence>
<dbReference type="NCBIfam" id="TIGR01182">
    <property type="entry name" value="eda"/>
    <property type="match status" value="1"/>
</dbReference>
<dbReference type="SUPFAM" id="SSF51569">
    <property type="entry name" value="Aldolase"/>
    <property type="match status" value="1"/>
</dbReference>
<keyword evidence="7" id="KW-1185">Reference proteome</keyword>
<reference evidence="6 7" key="1">
    <citation type="submission" date="2022-10" db="EMBL/GenBank/DDBJ databases">
        <title>Draft genome assembly of moderately radiation resistant bacterium Metabacillus halosaccharovorans.</title>
        <authorList>
            <person name="Pal S."/>
            <person name="Gopinathan A."/>
        </authorList>
    </citation>
    <scope>NUCLEOTIDE SEQUENCE [LARGE SCALE GENOMIC DNA]</scope>
    <source>
        <strain evidence="6 7">VITHBRA001</strain>
    </source>
</reference>
<dbReference type="Gene3D" id="3.20.20.70">
    <property type="entry name" value="Aldolase class I"/>
    <property type="match status" value="1"/>
</dbReference>
<dbReference type="EMBL" id="JAOYEY010000048">
    <property type="protein sequence ID" value="MCV9887908.1"/>
    <property type="molecule type" value="Genomic_DNA"/>
</dbReference>
<evidence type="ECO:0000256" key="3">
    <source>
        <dbReference type="ARBA" id="ARBA00011233"/>
    </source>
</evidence>
<evidence type="ECO:0000256" key="1">
    <source>
        <dbReference type="ARBA" id="ARBA00004761"/>
    </source>
</evidence>
<dbReference type="CDD" id="cd00452">
    <property type="entry name" value="KDPG_aldolase"/>
    <property type="match status" value="1"/>
</dbReference>
<dbReference type="InterPro" id="IPR000887">
    <property type="entry name" value="Aldlse_KDPG_KHG"/>
</dbReference>
<comment type="pathway">
    <text evidence="1">Carbohydrate acid metabolism.</text>
</comment>
<dbReference type="PANTHER" id="PTHR30246:SF1">
    <property type="entry name" value="2-DEHYDRO-3-DEOXY-6-PHOSPHOGALACTONATE ALDOLASE-RELATED"/>
    <property type="match status" value="1"/>
</dbReference>
<comment type="caution">
    <text evidence="6">The sequence shown here is derived from an EMBL/GenBank/DDBJ whole genome shotgun (WGS) entry which is preliminary data.</text>
</comment>
<keyword evidence="4" id="KW-0456">Lyase</keyword>
<evidence type="ECO:0000256" key="5">
    <source>
        <dbReference type="ARBA" id="ARBA00023277"/>
    </source>
</evidence>
<dbReference type="Proteomes" id="UP001526147">
    <property type="component" value="Unassembled WGS sequence"/>
</dbReference>
<name>A0ABT3DLH1_9BACI</name>
<organism evidence="6 7">
    <name type="scientific">Metabacillus halosaccharovorans</name>
    <dbReference type="NCBI Taxonomy" id="930124"/>
    <lineage>
        <taxon>Bacteria</taxon>
        <taxon>Bacillati</taxon>
        <taxon>Bacillota</taxon>
        <taxon>Bacilli</taxon>
        <taxon>Bacillales</taxon>
        <taxon>Bacillaceae</taxon>
        <taxon>Metabacillus</taxon>
    </lineage>
</organism>
<keyword evidence="5" id="KW-0119">Carbohydrate metabolism</keyword>
<dbReference type="Pfam" id="PF01081">
    <property type="entry name" value="Aldolase"/>
    <property type="match status" value="1"/>
</dbReference>
<dbReference type="RefSeq" id="WP_264144125.1">
    <property type="nucleotide sequence ID" value="NZ_JAOYEY010000048.1"/>
</dbReference>
<sequence length="210" mass="22546">MSLIDEIKENKIVAVIRKANEENIVPILEALAKGGVTSVEITAETPNVTRIIETAVKHIGDQVNIGAGTVLDPETARQVIMAGATFIVSPTLNLETMTLTNRYGVLNIPGVLTPTEIQTAYEHGAQMVKVFPANAFGPNYVKNILGPLPHVQAMVTGGITLDNMNEYLSKGCKAVGIGSNLVNATSLNSEDDYKQLTERAKQYVAKVTEL</sequence>
<protein>
    <submittedName>
        <fullName evidence="6">Bifunctional 4-hydroxy-2-oxoglutarate aldolase/2-dehydro-3-deoxy-phosphogluconate aldolase</fullName>
    </submittedName>
</protein>
<accession>A0ABT3DLH1</accession>
<proteinExistence type="inferred from homology"/>
<dbReference type="PANTHER" id="PTHR30246">
    <property type="entry name" value="2-KETO-3-DEOXY-6-PHOSPHOGLUCONATE ALDOLASE"/>
    <property type="match status" value="1"/>
</dbReference>
<comment type="similarity">
    <text evidence="2">Belongs to the KHG/KDPG aldolase family.</text>
</comment>
<gene>
    <name evidence="6" type="ORF">OIH86_19880</name>
</gene>
<evidence type="ECO:0000313" key="6">
    <source>
        <dbReference type="EMBL" id="MCV9887908.1"/>
    </source>
</evidence>
<evidence type="ECO:0000256" key="4">
    <source>
        <dbReference type="ARBA" id="ARBA00023239"/>
    </source>
</evidence>
<comment type="subunit">
    <text evidence="3">Homotrimer.</text>
</comment>